<evidence type="ECO:0000313" key="1">
    <source>
        <dbReference type="EMBL" id="NGO77800.1"/>
    </source>
</evidence>
<dbReference type="Proteomes" id="UP000481109">
    <property type="component" value="Unassembled WGS sequence"/>
</dbReference>
<protein>
    <submittedName>
        <fullName evidence="1">Uncharacterized protein</fullName>
    </submittedName>
</protein>
<accession>A0A6G4XLV8</accession>
<dbReference type="RefSeq" id="WP_165333253.1">
    <property type="nucleotide sequence ID" value="NZ_JAAKZW010000077.1"/>
</dbReference>
<reference evidence="1 2" key="1">
    <citation type="submission" date="2020-02" db="EMBL/GenBank/DDBJ databases">
        <title>Whole-genome analyses of novel actinobacteria.</title>
        <authorList>
            <person name="Sahin N."/>
            <person name="Tokatli A."/>
        </authorList>
    </citation>
    <scope>NUCLEOTIDE SEQUENCE [LARGE SCALE GENOMIC DNA]</scope>
    <source>
        <strain evidence="1 2">YC504</strain>
    </source>
</reference>
<sequence>MRAVLLAVVYYLVVTPIGLLARATRDPLTRSWDPKAESYWVTPAPRGV</sequence>
<proteinExistence type="predicted"/>
<dbReference type="AlphaFoldDB" id="A0A6G4XLV8"/>
<name>A0A6G4XLV8_9ACTN</name>
<comment type="caution">
    <text evidence="1">The sequence shown here is derived from an EMBL/GenBank/DDBJ whole genome shotgun (WGS) entry which is preliminary data.</text>
</comment>
<gene>
    <name evidence="1" type="ORF">G6045_19365</name>
</gene>
<organism evidence="1 2">
    <name type="scientific">Streptomyces mesophilus</name>
    <dbReference type="NCBI Taxonomy" id="1775132"/>
    <lineage>
        <taxon>Bacteria</taxon>
        <taxon>Bacillati</taxon>
        <taxon>Actinomycetota</taxon>
        <taxon>Actinomycetes</taxon>
        <taxon>Kitasatosporales</taxon>
        <taxon>Streptomycetaceae</taxon>
        <taxon>Streptomyces</taxon>
    </lineage>
</organism>
<keyword evidence="2" id="KW-1185">Reference proteome</keyword>
<evidence type="ECO:0000313" key="2">
    <source>
        <dbReference type="Proteomes" id="UP000481109"/>
    </source>
</evidence>
<dbReference type="EMBL" id="JAAKZW010000077">
    <property type="protein sequence ID" value="NGO77800.1"/>
    <property type="molecule type" value="Genomic_DNA"/>
</dbReference>